<keyword evidence="3 6" id="KW-0808">Transferase</keyword>
<comment type="similarity">
    <text evidence="1 6">Belongs to the class I-like SAM-binding methyltransferase superfamily. RsmB/NOP family.</text>
</comment>
<evidence type="ECO:0000256" key="4">
    <source>
        <dbReference type="ARBA" id="ARBA00022691"/>
    </source>
</evidence>
<name>A0A1Y3EFF5_9BILA</name>
<dbReference type="EMBL" id="LVZM01019296">
    <property type="protein sequence ID" value="OUC41868.1"/>
    <property type="molecule type" value="Genomic_DNA"/>
</dbReference>
<dbReference type="InterPro" id="IPR018314">
    <property type="entry name" value="RsmB/NOL1/NOP2-like_CS"/>
</dbReference>
<keyword evidence="4 6" id="KW-0949">S-adenosyl-L-methionine</keyword>
<feature type="binding site" evidence="6">
    <location>
        <position position="84"/>
    </location>
    <ligand>
        <name>S-adenosyl-L-methionine</name>
        <dbReference type="ChEBI" id="CHEBI:59789"/>
    </ligand>
</feature>
<dbReference type="PRINTS" id="PR02008">
    <property type="entry name" value="RCMTFAMILY"/>
</dbReference>
<dbReference type="Pfam" id="PF01189">
    <property type="entry name" value="Methyltr_RsmB-F"/>
    <property type="match status" value="1"/>
</dbReference>
<dbReference type="GO" id="GO:0070475">
    <property type="term" value="P:rRNA base methylation"/>
    <property type="evidence" value="ECO:0007669"/>
    <property type="project" value="TreeGrafter"/>
</dbReference>
<organism evidence="8 9">
    <name type="scientific">Trichinella nativa</name>
    <dbReference type="NCBI Taxonomy" id="6335"/>
    <lineage>
        <taxon>Eukaryota</taxon>
        <taxon>Metazoa</taxon>
        <taxon>Ecdysozoa</taxon>
        <taxon>Nematoda</taxon>
        <taxon>Enoplea</taxon>
        <taxon>Dorylaimia</taxon>
        <taxon>Trichinellida</taxon>
        <taxon>Trichinellidae</taxon>
        <taxon>Trichinella</taxon>
    </lineage>
</organism>
<evidence type="ECO:0000256" key="5">
    <source>
        <dbReference type="ARBA" id="ARBA00022884"/>
    </source>
</evidence>
<dbReference type="GO" id="GO:0005730">
    <property type="term" value="C:nucleolus"/>
    <property type="evidence" value="ECO:0007669"/>
    <property type="project" value="TreeGrafter"/>
</dbReference>
<dbReference type="PANTHER" id="PTHR22807:SF30">
    <property type="entry name" value="28S RRNA (CYTOSINE(4447)-C(5))-METHYLTRANSFERASE-RELATED"/>
    <property type="match status" value="1"/>
</dbReference>
<feature type="binding site" evidence="6">
    <location>
        <begin position="18"/>
        <end position="24"/>
    </location>
    <ligand>
        <name>S-adenosyl-L-methionine</name>
        <dbReference type="ChEBI" id="CHEBI:59789"/>
    </ligand>
</feature>
<feature type="domain" description="SAM-dependent MTase RsmB/NOP-type" evidence="7">
    <location>
        <begin position="1"/>
        <end position="130"/>
    </location>
</feature>
<accession>A0A1Y3EFF5</accession>
<dbReference type="GO" id="GO:0003723">
    <property type="term" value="F:RNA binding"/>
    <property type="evidence" value="ECO:0007669"/>
    <property type="project" value="UniProtKB-UniRule"/>
</dbReference>
<sequence length="130" mass="14288">MPVLALDPQEDEIILDLCAAPGGKSSYISALMKNTGILMANDISRDRCKAITSNFHRLGVRNAMVTCLDGRRFKRIFFDRVLLDAPCSGSGVISKDASVKVSKDLLDIKRCVTLQKQLILAAIHRLDARS</sequence>
<dbReference type="InterPro" id="IPR001678">
    <property type="entry name" value="MeTrfase_RsmB-F_NOP2_dom"/>
</dbReference>
<dbReference type="Gene3D" id="3.40.50.150">
    <property type="entry name" value="Vaccinia Virus protein VP39"/>
    <property type="match status" value="1"/>
</dbReference>
<evidence type="ECO:0000256" key="2">
    <source>
        <dbReference type="ARBA" id="ARBA00022603"/>
    </source>
</evidence>
<dbReference type="InterPro" id="IPR029063">
    <property type="entry name" value="SAM-dependent_MTases_sf"/>
</dbReference>
<dbReference type="PANTHER" id="PTHR22807">
    <property type="entry name" value="NOP2 YEAST -RELATED NOL1/NOP2/FMU SUN DOMAIN-CONTAINING"/>
    <property type="match status" value="1"/>
</dbReference>
<dbReference type="InterPro" id="IPR023267">
    <property type="entry name" value="RCMT"/>
</dbReference>
<evidence type="ECO:0000256" key="1">
    <source>
        <dbReference type="ARBA" id="ARBA00007494"/>
    </source>
</evidence>
<gene>
    <name evidence="8" type="ORF">D917_10640</name>
</gene>
<feature type="binding site" evidence="6">
    <location>
        <position position="42"/>
    </location>
    <ligand>
        <name>S-adenosyl-L-methionine</name>
        <dbReference type="ChEBI" id="CHEBI:59789"/>
    </ligand>
</feature>
<evidence type="ECO:0000256" key="3">
    <source>
        <dbReference type="ARBA" id="ARBA00022679"/>
    </source>
</evidence>
<evidence type="ECO:0000259" key="7">
    <source>
        <dbReference type="PROSITE" id="PS51686"/>
    </source>
</evidence>
<evidence type="ECO:0000256" key="6">
    <source>
        <dbReference type="PROSITE-ProRule" id="PRU01023"/>
    </source>
</evidence>
<evidence type="ECO:0000313" key="9">
    <source>
        <dbReference type="Proteomes" id="UP000243006"/>
    </source>
</evidence>
<keyword evidence="5 6" id="KW-0694">RNA-binding</keyword>
<comment type="caution">
    <text evidence="8">The sequence shown here is derived from an EMBL/GenBank/DDBJ whole genome shotgun (WGS) entry which is preliminary data.</text>
</comment>
<proteinExistence type="inferred from homology"/>
<evidence type="ECO:0000313" key="8">
    <source>
        <dbReference type="EMBL" id="OUC41868.1"/>
    </source>
</evidence>
<dbReference type="SUPFAM" id="SSF53335">
    <property type="entry name" value="S-adenosyl-L-methionine-dependent methyltransferases"/>
    <property type="match status" value="1"/>
</dbReference>
<dbReference type="InterPro" id="IPR049560">
    <property type="entry name" value="MeTrfase_RsmB-F_NOP2_cat"/>
</dbReference>
<dbReference type="GO" id="GO:0009383">
    <property type="term" value="F:rRNA (cytosine-C5-)-methyltransferase activity"/>
    <property type="evidence" value="ECO:0007669"/>
    <property type="project" value="TreeGrafter"/>
</dbReference>
<protein>
    <submittedName>
        <fullName evidence="8">NOL1/NOP2/sun family protein</fullName>
    </submittedName>
</protein>
<dbReference type="GO" id="GO:0000470">
    <property type="term" value="P:maturation of LSU-rRNA"/>
    <property type="evidence" value="ECO:0007669"/>
    <property type="project" value="TreeGrafter"/>
</dbReference>
<dbReference type="Proteomes" id="UP000243006">
    <property type="component" value="Unassembled WGS sequence"/>
</dbReference>
<feature type="non-terminal residue" evidence="8">
    <location>
        <position position="130"/>
    </location>
</feature>
<feature type="binding site" evidence="6">
    <location>
        <position position="69"/>
    </location>
    <ligand>
        <name>S-adenosyl-L-methionine</name>
        <dbReference type="ChEBI" id="CHEBI:59789"/>
    </ligand>
</feature>
<reference evidence="8 9" key="1">
    <citation type="submission" date="2015-04" db="EMBL/GenBank/DDBJ databases">
        <title>Draft genome of the roundworm Trichinella nativa.</title>
        <authorList>
            <person name="Mitreva M."/>
        </authorList>
    </citation>
    <scope>NUCLEOTIDE SEQUENCE [LARGE SCALE GENOMIC DNA]</scope>
    <source>
        <strain evidence="8 9">ISS45</strain>
    </source>
</reference>
<dbReference type="AlphaFoldDB" id="A0A1Y3EFF5"/>
<comment type="caution">
    <text evidence="6">Lacks conserved residue(s) required for the propagation of feature annotation.</text>
</comment>
<dbReference type="PROSITE" id="PS01153">
    <property type="entry name" value="NOL1_NOP2_SUN"/>
    <property type="match status" value="1"/>
</dbReference>
<dbReference type="PROSITE" id="PS51686">
    <property type="entry name" value="SAM_MT_RSMB_NOP"/>
    <property type="match status" value="1"/>
</dbReference>
<keyword evidence="2 6" id="KW-0489">Methyltransferase</keyword>